<dbReference type="HOGENOM" id="CLU_3107951_0_0_1"/>
<dbReference type="OrthoDB" id="2874149at2759"/>
<dbReference type="Proteomes" id="UP000054279">
    <property type="component" value="Unassembled WGS sequence"/>
</dbReference>
<dbReference type="EMBL" id="KN837421">
    <property type="protein sequence ID" value="KIJ25318.1"/>
    <property type="molecule type" value="Genomic_DNA"/>
</dbReference>
<dbReference type="GO" id="GO:0004932">
    <property type="term" value="F:mating-type factor pheromone receptor activity"/>
    <property type="evidence" value="ECO:0007669"/>
    <property type="project" value="InterPro"/>
</dbReference>
<dbReference type="GO" id="GO:0016020">
    <property type="term" value="C:membrane"/>
    <property type="evidence" value="ECO:0007669"/>
    <property type="project" value="InterPro"/>
</dbReference>
<protein>
    <submittedName>
        <fullName evidence="1">Uncharacterized protein</fullName>
    </submittedName>
</protein>
<dbReference type="AlphaFoldDB" id="A0A0C9T8H5"/>
<sequence length="51" mass="5758">MSSISFIYAGLALRHFLHHRITFATHLKNAQSSISPTKFFHLMALAIVEMA</sequence>
<evidence type="ECO:0000313" key="2">
    <source>
        <dbReference type="Proteomes" id="UP000054279"/>
    </source>
</evidence>
<gene>
    <name evidence="1" type="ORF">M422DRAFT_273736</name>
</gene>
<evidence type="ECO:0000313" key="1">
    <source>
        <dbReference type="EMBL" id="KIJ25318.1"/>
    </source>
</evidence>
<organism evidence="1 2">
    <name type="scientific">Sphaerobolus stellatus (strain SS14)</name>
    <dbReference type="NCBI Taxonomy" id="990650"/>
    <lineage>
        <taxon>Eukaryota</taxon>
        <taxon>Fungi</taxon>
        <taxon>Dikarya</taxon>
        <taxon>Basidiomycota</taxon>
        <taxon>Agaricomycotina</taxon>
        <taxon>Agaricomycetes</taxon>
        <taxon>Phallomycetidae</taxon>
        <taxon>Geastrales</taxon>
        <taxon>Sphaerobolaceae</taxon>
        <taxon>Sphaerobolus</taxon>
    </lineage>
</organism>
<accession>A0A0C9T8H5</accession>
<dbReference type="PRINTS" id="PR00899">
    <property type="entry name" value="GPCRSTE3"/>
</dbReference>
<dbReference type="InterPro" id="IPR001499">
    <property type="entry name" value="GPCR_STE3"/>
</dbReference>
<proteinExistence type="predicted"/>
<dbReference type="Pfam" id="PF02076">
    <property type="entry name" value="STE3"/>
    <property type="match status" value="1"/>
</dbReference>
<keyword evidence="2" id="KW-1185">Reference proteome</keyword>
<reference evidence="1 2" key="1">
    <citation type="submission" date="2014-06" db="EMBL/GenBank/DDBJ databases">
        <title>Evolutionary Origins and Diversification of the Mycorrhizal Mutualists.</title>
        <authorList>
            <consortium name="DOE Joint Genome Institute"/>
            <consortium name="Mycorrhizal Genomics Consortium"/>
            <person name="Kohler A."/>
            <person name="Kuo A."/>
            <person name="Nagy L.G."/>
            <person name="Floudas D."/>
            <person name="Copeland A."/>
            <person name="Barry K.W."/>
            <person name="Cichocki N."/>
            <person name="Veneault-Fourrey C."/>
            <person name="LaButti K."/>
            <person name="Lindquist E.A."/>
            <person name="Lipzen A."/>
            <person name="Lundell T."/>
            <person name="Morin E."/>
            <person name="Murat C."/>
            <person name="Riley R."/>
            <person name="Ohm R."/>
            <person name="Sun H."/>
            <person name="Tunlid A."/>
            <person name="Henrissat B."/>
            <person name="Grigoriev I.V."/>
            <person name="Hibbett D.S."/>
            <person name="Martin F."/>
        </authorList>
    </citation>
    <scope>NUCLEOTIDE SEQUENCE [LARGE SCALE GENOMIC DNA]</scope>
    <source>
        <strain evidence="1 2">SS14</strain>
    </source>
</reference>
<name>A0A0C9T8H5_SPHS4</name>